<reference evidence="1 2" key="1">
    <citation type="journal article" date="2019" name="Nat. Ecol. Evol.">
        <title>Megaphylogeny resolves global patterns of mushroom evolution.</title>
        <authorList>
            <person name="Varga T."/>
            <person name="Krizsan K."/>
            <person name="Foldi C."/>
            <person name="Dima B."/>
            <person name="Sanchez-Garcia M."/>
            <person name="Sanchez-Ramirez S."/>
            <person name="Szollosi G.J."/>
            <person name="Szarkandi J.G."/>
            <person name="Papp V."/>
            <person name="Albert L."/>
            <person name="Andreopoulos W."/>
            <person name="Angelini C."/>
            <person name="Antonin V."/>
            <person name="Barry K.W."/>
            <person name="Bougher N.L."/>
            <person name="Buchanan P."/>
            <person name="Buyck B."/>
            <person name="Bense V."/>
            <person name="Catcheside P."/>
            <person name="Chovatia M."/>
            <person name="Cooper J."/>
            <person name="Damon W."/>
            <person name="Desjardin D."/>
            <person name="Finy P."/>
            <person name="Geml J."/>
            <person name="Haridas S."/>
            <person name="Hughes K."/>
            <person name="Justo A."/>
            <person name="Karasinski D."/>
            <person name="Kautmanova I."/>
            <person name="Kiss B."/>
            <person name="Kocsube S."/>
            <person name="Kotiranta H."/>
            <person name="LaButti K.M."/>
            <person name="Lechner B.E."/>
            <person name="Liimatainen K."/>
            <person name="Lipzen A."/>
            <person name="Lukacs Z."/>
            <person name="Mihaltcheva S."/>
            <person name="Morgado L.N."/>
            <person name="Niskanen T."/>
            <person name="Noordeloos M.E."/>
            <person name="Ohm R.A."/>
            <person name="Ortiz-Santana B."/>
            <person name="Ovrebo C."/>
            <person name="Racz N."/>
            <person name="Riley R."/>
            <person name="Savchenko A."/>
            <person name="Shiryaev A."/>
            <person name="Soop K."/>
            <person name="Spirin V."/>
            <person name="Szebenyi C."/>
            <person name="Tomsovsky M."/>
            <person name="Tulloss R.E."/>
            <person name="Uehling J."/>
            <person name="Grigoriev I.V."/>
            <person name="Vagvolgyi C."/>
            <person name="Papp T."/>
            <person name="Martin F.M."/>
            <person name="Miettinen O."/>
            <person name="Hibbett D.S."/>
            <person name="Nagy L.G."/>
        </authorList>
    </citation>
    <scope>NUCLEOTIDE SEQUENCE [LARGE SCALE GENOMIC DNA]</scope>
    <source>
        <strain evidence="1 2">NL-1719</strain>
    </source>
</reference>
<organism evidence="1 2">
    <name type="scientific">Pluteus cervinus</name>
    <dbReference type="NCBI Taxonomy" id="181527"/>
    <lineage>
        <taxon>Eukaryota</taxon>
        <taxon>Fungi</taxon>
        <taxon>Dikarya</taxon>
        <taxon>Basidiomycota</taxon>
        <taxon>Agaricomycotina</taxon>
        <taxon>Agaricomycetes</taxon>
        <taxon>Agaricomycetidae</taxon>
        <taxon>Agaricales</taxon>
        <taxon>Pluteineae</taxon>
        <taxon>Pluteaceae</taxon>
        <taxon>Pluteus</taxon>
    </lineage>
</organism>
<name>A0ACD3AKM8_9AGAR</name>
<evidence type="ECO:0000313" key="2">
    <source>
        <dbReference type="Proteomes" id="UP000308600"/>
    </source>
</evidence>
<gene>
    <name evidence="1" type="ORF">BDN72DRAFT_844578</name>
</gene>
<sequence length="64" mass="7373">MTSWRFLEKSICQSPKNLEKNLHNNVDVIKEEGRVRHLSLITKIQAVDGLRRSCPAIITGRRQS</sequence>
<protein>
    <submittedName>
        <fullName evidence="1">Uncharacterized protein</fullName>
    </submittedName>
</protein>
<proteinExistence type="predicted"/>
<dbReference type="Proteomes" id="UP000308600">
    <property type="component" value="Unassembled WGS sequence"/>
</dbReference>
<dbReference type="EMBL" id="ML208411">
    <property type="protein sequence ID" value="TFK66238.1"/>
    <property type="molecule type" value="Genomic_DNA"/>
</dbReference>
<evidence type="ECO:0000313" key="1">
    <source>
        <dbReference type="EMBL" id="TFK66238.1"/>
    </source>
</evidence>
<keyword evidence="2" id="KW-1185">Reference proteome</keyword>
<accession>A0ACD3AKM8</accession>